<dbReference type="EMBL" id="JNUP01000064">
    <property type="protein sequence ID" value="KGE71988.1"/>
    <property type="molecule type" value="Genomic_DNA"/>
</dbReference>
<feature type="transmembrane region" description="Helical" evidence="2">
    <location>
        <begin position="524"/>
        <end position="547"/>
    </location>
</feature>
<dbReference type="AlphaFoldDB" id="A0A098QX49"/>
<feature type="transmembrane region" description="Helical" evidence="2">
    <location>
        <begin position="482"/>
        <end position="503"/>
    </location>
</feature>
<organism evidence="3 4">
    <name type="scientific">Spirochaeta lutea</name>
    <dbReference type="NCBI Taxonomy" id="1480694"/>
    <lineage>
        <taxon>Bacteria</taxon>
        <taxon>Pseudomonadati</taxon>
        <taxon>Spirochaetota</taxon>
        <taxon>Spirochaetia</taxon>
        <taxon>Spirochaetales</taxon>
        <taxon>Spirochaetaceae</taxon>
        <taxon>Spirochaeta</taxon>
    </lineage>
</organism>
<feature type="region of interest" description="Disordered" evidence="1">
    <location>
        <begin position="299"/>
        <end position="342"/>
    </location>
</feature>
<dbReference type="Proteomes" id="UP000029692">
    <property type="component" value="Unassembled WGS sequence"/>
</dbReference>
<feature type="transmembrane region" description="Helical" evidence="2">
    <location>
        <begin position="120"/>
        <end position="143"/>
    </location>
</feature>
<sequence>MNSLRLVRAYIQGSTSFSKGGIKELRRQDRLWVLPLALLGVAVGGVSFMGMLLANYQSLFALGLSAGNPELVVFAALLAAWILQFVLGIPLVLAVLFFSKDNTLLMTLPVRPMDIVLSKALYIMGILLPMQLFFFLPGVIIYAQGMGAVAAAGGVGITSWPLFWGSTLLYGLAGPLVPMALAMLAVSLLIRLVNITRHKTAVELMGLFLTLVAIIGMQLLLTRSMTGGDGEVADPQALAGLARILTDNLYSALPPITWAARGFSAPLSFLSGLLFIAGVSAGGLFLVQALYLRSLSRHREGGGGRRIQPTESLALESNSPGPGPGKNTPPSEHGAAPSGSAILRPRSPVTALVSREWKVLSSQSTFLFEGMAQVAIFPLMLLILGITMPADFLEMIPQMGIDPGLLNLILFGAIILMLCLNSVAPTSLSREGRLFALNTILPVQANHQVLAKLLFHYILFLPALVLDLILAVILLGMQPLSLLWALPGGLGFVTLFFSLGLSLDLRRPLLTWTNPQQAMKQNMNVLLAMGLDVLILGIVAAILYGLYSMGVSWILIGVILSLLGLAAGAGSYLWVSHAARGRYSDEVAA</sequence>
<proteinExistence type="predicted"/>
<dbReference type="OrthoDB" id="370547at2"/>
<feature type="transmembrane region" description="Helical" evidence="2">
    <location>
        <begin position="163"/>
        <end position="190"/>
    </location>
</feature>
<comment type="caution">
    <text evidence="3">The sequence shown here is derived from an EMBL/GenBank/DDBJ whole genome shotgun (WGS) entry which is preliminary data.</text>
</comment>
<protein>
    <recommendedName>
        <fullName evidence="5">ABC-2 type transport system permease protein</fullName>
    </recommendedName>
</protein>
<feature type="transmembrane region" description="Helical" evidence="2">
    <location>
        <begin position="406"/>
        <end position="424"/>
    </location>
</feature>
<reference evidence="3 4" key="1">
    <citation type="submission" date="2014-05" db="EMBL/GenBank/DDBJ databases">
        <title>De novo Genome Sequence of Spirocheata sp.</title>
        <authorList>
            <person name="Shivani Y."/>
            <person name="Subhash Y."/>
            <person name="Tushar L."/>
            <person name="Sasikala C."/>
            <person name="Ramana C.V."/>
        </authorList>
    </citation>
    <scope>NUCLEOTIDE SEQUENCE [LARGE SCALE GENOMIC DNA]</scope>
    <source>
        <strain evidence="3 4">JC230</strain>
    </source>
</reference>
<dbReference type="RefSeq" id="WP_037547895.1">
    <property type="nucleotide sequence ID" value="NZ_JNUP01000064.1"/>
</dbReference>
<feature type="transmembrane region" description="Helical" evidence="2">
    <location>
        <begin position="269"/>
        <end position="292"/>
    </location>
</feature>
<keyword evidence="2" id="KW-0472">Membrane</keyword>
<accession>A0A098QX49</accession>
<feature type="transmembrane region" description="Helical" evidence="2">
    <location>
        <begin position="553"/>
        <end position="575"/>
    </location>
</feature>
<name>A0A098QX49_9SPIO</name>
<evidence type="ECO:0000256" key="1">
    <source>
        <dbReference type="SAM" id="MobiDB-lite"/>
    </source>
</evidence>
<feature type="transmembrane region" description="Helical" evidence="2">
    <location>
        <begin position="202"/>
        <end position="221"/>
    </location>
</feature>
<feature type="transmembrane region" description="Helical" evidence="2">
    <location>
        <begin position="454"/>
        <end position="476"/>
    </location>
</feature>
<feature type="compositionally biased region" description="Polar residues" evidence="1">
    <location>
        <begin position="309"/>
        <end position="320"/>
    </location>
</feature>
<feature type="transmembrane region" description="Helical" evidence="2">
    <location>
        <begin position="366"/>
        <end position="386"/>
    </location>
</feature>
<evidence type="ECO:0000313" key="4">
    <source>
        <dbReference type="Proteomes" id="UP000029692"/>
    </source>
</evidence>
<evidence type="ECO:0008006" key="5">
    <source>
        <dbReference type="Google" id="ProtNLM"/>
    </source>
</evidence>
<dbReference type="STRING" id="1480694.DC28_09400"/>
<feature type="transmembrane region" description="Helical" evidence="2">
    <location>
        <begin position="31"/>
        <end position="53"/>
    </location>
</feature>
<keyword evidence="2" id="KW-0812">Transmembrane</keyword>
<evidence type="ECO:0000313" key="3">
    <source>
        <dbReference type="EMBL" id="KGE71988.1"/>
    </source>
</evidence>
<feature type="transmembrane region" description="Helical" evidence="2">
    <location>
        <begin position="73"/>
        <end position="99"/>
    </location>
</feature>
<gene>
    <name evidence="3" type="ORF">DC28_09400</name>
</gene>
<keyword evidence="2" id="KW-1133">Transmembrane helix</keyword>
<keyword evidence="4" id="KW-1185">Reference proteome</keyword>
<evidence type="ECO:0000256" key="2">
    <source>
        <dbReference type="SAM" id="Phobius"/>
    </source>
</evidence>